<sequence length="46" mass="5453">MKKIEKIYNKLILIGNGFDLALGFKTSYNDFLFWLLKSEVEKIRIT</sequence>
<dbReference type="OrthoDB" id="5903604at2"/>
<organism evidence="1 2">
    <name type="scientific">Winogradskyella pacifica</name>
    <dbReference type="NCBI Taxonomy" id="664642"/>
    <lineage>
        <taxon>Bacteria</taxon>
        <taxon>Pseudomonadati</taxon>
        <taxon>Bacteroidota</taxon>
        <taxon>Flavobacteriia</taxon>
        <taxon>Flavobacteriales</taxon>
        <taxon>Flavobacteriaceae</taxon>
        <taxon>Winogradskyella</taxon>
    </lineage>
</organism>
<dbReference type="EMBL" id="QREI01000007">
    <property type="protein sequence ID" value="REE08340.1"/>
    <property type="molecule type" value="Genomic_DNA"/>
</dbReference>
<proteinExistence type="predicted"/>
<gene>
    <name evidence="1" type="ORF">DFQ09_10718</name>
</gene>
<dbReference type="AlphaFoldDB" id="A0A3D9LNR0"/>
<dbReference type="RefSeq" id="WP_115811347.1">
    <property type="nucleotide sequence ID" value="NZ_QREI01000007.1"/>
</dbReference>
<protein>
    <submittedName>
        <fullName evidence="1">Abortive infection AbiH-like protein</fullName>
    </submittedName>
</protein>
<evidence type="ECO:0000313" key="2">
    <source>
        <dbReference type="Proteomes" id="UP000256919"/>
    </source>
</evidence>
<name>A0A3D9LNR0_9FLAO</name>
<dbReference type="Proteomes" id="UP000256919">
    <property type="component" value="Unassembled WGS sequence"/>
</dbReference>
<evidence type="ECO:0000313" key="1">
    <source>
        <dbReference type="EMBL" id="REE08340.1"/>
    </source>
</evidence>
<reference evidence="1 2" key="1">
    <citation type="submission" date="2018-07" db="EMBL/GenBank/DDBJ databases">
        <title>Genomic Encyclopedia of Type Strains, Phase III (KMG-III): the genomes of soil and plant-associated and newly described type strains.</title>
        <authorList>
            <person name="Whitman W."/>
        </authorList>
    </citation>
    <scope>NUCLEOTIDE SEQUENCE [LARGE SCALE GENOMIC DNA]</scope>
    <source>
        <strain evidence="1 2">CECT 7948</strain>
    </source>
</reference>
<keyword evidence="2" id="KW-1185">Reference proteome</keyword>
<comment type="caution">
    <text evidence="1">The sequence shown here is derived from an EMBL/GenBank/DDBJ whole genome shotgun (WGS) entry which is preliminary data.</text>
</comment>
<accession>A0A3D9LNR0</accession>
<dbReference type="Pfam" id="PF14253">
    <property type="entry name" value="AbiH"/>
    <property type="match status" value="1"/>
</dbReference>
<dbReference type="InterPro" id="IPR025935">
    <property type="entry name" value="AbiH"/>
</dbReference>